<dbReference type="Proteomes" id="UP000242246">
    <property type="component" value="Unassembled WGS sequence"/>
</dbReference>
<dbReference type="InterPro" id="IPR012156">
    <property type="entry name" value="Cold_shock_CspA"/>
</dbReference>
<dbReference type="GO" id="GO:0003676">
    <property type="term" value="F:nucleic acid binding"/>
    <property type="evidence" value="ECO:0007669"/>
    <property type="project" value="InterPro"/>
</dbReference>
<sequence>MILASLLVAWNIVTFSLYAIDKRRAIKGKWRISEKTLLVSTALCGGIGAVIAAHIYHHKTRKLYFQIIWWFSVIIEAIIIYLLFKN</sequence>
<feature type="transmembrane region" description="Helical" evidence="1">
    <location>
        <begin position="63"/>
        <end position="84"/>
    </location>
</feature>
<reference evidence="2 3" key="1">
    <citation type="submission" date="2014-12" db="EMBL/GenBank/DDBJ databases">
        <title>Draft genome sequences of 10 type strains of Lactococcus.</title>
        <authorList>
            <person name="Sun Z."/>
            <person name="Zhong Z."/>
            <person name="Liu W."/>
            <person name="Zhang W."/>
            <person name="Zhang H."/>
        </authorList>
    </citation>
    <scope>NUCLEOTIDE SEQUENCE [LARGE SCALE GENOMIC DNA]</scope>
    <source>
        <strain evidence="2 3">DSM 20686</strain>
    </source>
</reference>
<dbReference type="Pfam" id="PF06961">
    <property type="entry name" value="DUF1294"/>
    <property type="match status" value="1"/>
</dbReference>
<evidence type="ECO:0000313" key="2">
    <source>
        <dbReference type="EMBL" id="PCS07960.1"/>
    </source>
</evidence>
<accession>A0A2A5S3C9</accession>
<keyword evidence="3" id="KW-1185">Reference proteome</keyword>
<dbReference type="AlphaFoldDB" id="A0A2A5S3C9"/>
<protein>
    <submittedName>
        <fullName evidence="2">Membrane protein</fullName>
    </submittedName>
</protein>
<dbReference type="InterPro" id="IPR010718">
    <property type="entry name" value="DUF1294"/>
</dbReference>
<comment type="caution">
    <text evidence="2">The sequence shown here is derived from an EMBL/GenBank/DDBJ whole genome shotgun (WGS) entry which is preliminary data.</text>
</comment>
<organism evidence="2 3">
    <name type="scientific">Pseudolactococcus plantarum</name>
    <dbReference type="NCBI Taxonomy" id="1365"/>
    <lineage>
        <taxon>Bacteria</taxon>
        <taxon>Bacillati</taxon>
        <taxon>Bacillota</taxon>
        <taxon>Bacilli</taxon>
        <taxon>Lactobacillales</taxon>
        <taxon>Streptococcaceae</taxon>
        <taxon>Pseudolactococcus</taxon>
    </lineage>
</organism>
<proteinExistence type="predicted"/>
<name>A0A2A5S3C9_9LACT</name>
<keyword evidence="1" id="KW-0812">Transmembrane</keyword>
<feature type="transmembrane region" description="Helical" evidence="1">
    <location>
        <begin position="35"/>
        <end position="56"/>
    </location>
</feature>
<evidence type="ECO:0000313" key="3">
    <source>
        <dbReference type="Proteomes" id="UP000242246"/>
    </source>
</evidence>
<dbReference type="PIRSF" id="PIRSF002599">
    <property type="entry name" value="Cold_shock_A"/>
    <property type="match status" value="1"/>
</dbReference>
<dbReference type="STRING" id="1348632.GCA_001591745_01105"/>
<evidence type="ECO:0000256" key="1">
    <source>
        <dbReference type="SAM" id="Phobius"/>
    </source>
</evidence>
<keyword evidence="1" id="KW-1133">Transmembrane helix</keyword>
<keyword evidence="1" id="KW-0472">Membrane</keyword>
<dbReference type="EMBL" id="JXJX01000002">
    <property type="protein sequence ID" value="PCS07960.1"/>
    <property type="molecule type" value="Genomic_DNA"/>
</dbReference>
<gene>
    <name evidence="2" type="ORF">RU87_GL000697</name>
</gene>